<evidence type="ECO:0000313" key="1">
    <source>
        <dbReference type="EMBL" id="NYE84621.1"/>
    </source>
</evidence>
<dbReference type="GO" id="GO:0030244">
    <property type="term" value="P:cellulose biosynthetic process"/>
    <property type="evidence" value="ECO:0007669"/>
    <property type="project" value="InterPro"/>
</dbReference>
<dbReference type="InterPro" id="IPR038470">
    <property type="entry name" value="Cellsynth_D_sf"/>
</dbReference>
<dbReference type="Pfam" id="PF03500">
    <property type="entry name" value="Cellsynth_D"/>
    <property type="match status" value="1"/>
</dbReference>
<protein>
    <recommendedName>
        <fullName evidence="3">Cellulose synthase subunit D</fullName>
    </recommendedName>
</protein>
<proteinExistence type="predicted"/>
<gene>
    <name evidence="1" type="ORF">FHW18_003892</name>
</gene>
<keyword evidence="2" id="KW-1185">Reference proteome</keyword>
<dbReference type="RefSeq" id="WP_373563291.1">
    <property type="nucleotide sequence ID" value="NZ_JACBYR010000001.1"/>
</dbReference>
<evidence type="ECO:0000313" key="2">
    <source>
        <dbReference type="Proteomes" id="UP000542125"/>
    </source>
</evidence>
<dbReference type="Gene3D" id="3.30.70.2590">
    <property type="match status" value="1"/>
</dbReference>
<sequence length="151" mass="16601">MDQTIVDYLIDSRCSRQWKTFLGVMAEEFASQLPADDLRALMQRIGGRFADAVPLTPCATLDDLQLAMGKVWVGMDWGWVTIEEAPTSLAIRHNCAPLNAAFGQQASGWTPAFLEGVYQRWFAQVGSGGELVVSQASDIDALGCIDFRLSR</sequence>
<dbReference type="Proteomes" id="UP000542125">
    <property type="component" value="Unassembled WGS sequence"/>
</dbReference>
<comment type="caution">
    <text evidence="1">The sequence shown here is derived from an EMBL/GenBank/DDBJ whole genome shotgun (WGS) entry which is preliminary data.</text>
</comment>
<accession>A0A7Y9IX27</accession>
<dbReference type="EMBL" id="JACBYR010000001">
    <property type="protein sequence ID" value="NYE84621.1"/>
    <property type="molecule type" value="Genomic_DNA"/>
</dbReference>
<reference evidence="1 2" key="1">
    <citation type="submission" date="2020-07" db="EMBL/GenBank/DDBJ databases">
        <title>Genomic Encyclopedia of Type Strains, Phase IV (KMG-V): Genome sequencing to study the core and pangenomes of soil and plant-associated prokaryotes.</title>
        <authorList>
            <person name="Whitman W."/>
        </authorList>
    </citation>
    <scope>NUCLEOTIDE SEQUENCE [LARGE SCALE GENOMIC DNA]</scope>
    <source>
        <strain evidence="1 2">SAS40</strain>
    </source>
</reference>
<dbReference type="AlphaFoldDB" id="A0A7Y9IX27"/>
<evidence type="ECO:0008006" key="3">
    <source>
        <dbReference type="Google" id="ProtNLM"/>
    </source>
</evidence>
<dbReference type="InterPro" id="IPR022798">
    <property type="entry name" value="BcsD_bac"/>
</dbReference>
<name>A0A7Y9IX27_9BURK</name>
<organism evidence="1 2">
    <name type="scientific">Pigmentiphaga litoralis</name>
    <dbReference type="NCBI Taxonomy" id="516702"/>
    <lineage>
        <taxon>Bacteria</taxon>
        <taxon>Pseudomonadati</taxon>
        <taxon>Pseudomonadota</taxon>
        <taxon>Betaproteobacteria</taxon>
        <taxon>Burkholderiales</taxon>
        <taxon>Alcaligenaceae</taxon>
        <taxon>Pigmentiphaga</taxon>
    </lineage>
</organism>